<keyword evidence="13" id="KW-1185">Reference proteome</keyword>
<evidence type="ECO:0000256" key="1">
    <source>
        <dbReference type="ARBA" id="ARBA00004418"/>
    </source>
</evidence>
<feature type="chain" id="PRO_5026815279" evidence="10">
    <location>
        <begin position="21"/>
        <end position="213"/>
    </location>
</feature>
<evidence type="ECO:0000313" key="13">
    <source>
        <dbReference type="Proteomes" id="UP000472676"/>
    </source>
</evidence>
<evidence type="ECO:0000256" key="7">
    <source>
        <dbReference type="ARBA" id="ARBA00023004"/>
    </source>
</evidence>
<keyword evidence="3 8" id="KW-0349">Heme</keyword>
<evidence type="ECO:0000256" key="6">
    <source>
        <dbReference type="ARBA" id="ARBA00022982"/>
    </source>
</evidence>
<evidence type="ECO:0000256" key="3">
    <source>
        <dbReference type="ARBA" id="ARBA00022617"/>
    </source>
</evidence>
<evidence type="ECO:0000313" key="12">
    <source>
        <dbReference type="EMBL" id="NGY06406.1"/>
    </source>
</evidence>
<keyword evidence="5" id="KW-0574">Periplasm</keyword>
<dbReference type="Pfam" id="PF00034">
    <property type="entry name" value="Cytochrom_C"/>
    <property type="match status" value="2"/>
</dbReference>
<dbReference type="PANTHER" id="PTHR33751">
    <property type="entry name" value="CBB3-TYPE CYTOCHROME C OXIDASE SUBUNIT FIXP"/>
    <property type="match status" value="1"/>
</dbReference>
<dbReference type="InterPro" id="IPR009056">
    <property type="entry name" value="Cyt_c-like_dom"/>
</dbReference>
<feature type="binding site" description="covalent" evidence="8">
    <location>
        <position position="44"/>
    </location>
    <ligand>
        <name>heme c</name>
        <dbReference type="ChEBI" id="CHEBI:61717"/>
        <label>1</label>
    </ligand>
</feature>
<dbReference type="PRINTS" id="PR00605">
    <property type="entry name" value="CYTCHROMECIC"/>
</dbReference>
<organism evidence="12 13">
    <name type="scientific">Solimonas terrae</name>
    <dbReference type="NCBI Taxonomy" id="1396819"/>
    <lineage>
        <taxon>Bacteria</taxon>
        <taxon>Pseudomonadati</taxon>
        <taxon>Pseudomonadota</taxon>
        <taxon>Gammaproteobacteria</taxon>
        <taxon>Nevskiales</taxon>
        <taxon>Nevskiaceae</taxon>
        <taxon>Solimonas</taxon>
    </lineage>
</organism>
<keyword evidence="7 9" id="KW-0408">Iron</keyword>
<dbReference type="SUPFAM" id="SSF46626">
    <property type="entry name" value="Cytochrome c"/>
    <property type="match status" value="2"/>
</dbReference>
<feature type="binding site" description="axial binding residue" evidence="9">
    <location>
        <position position="87"/>
    </location>
    <ligand>
        <name>heme c</name>
        <dbReference type="ChEBI" id="CHEBI:61717"/>
        <label>1</label>
    </ligand>
    <ligandPart>
        <name>Fe</name>
        <dbReference type="ChEBI" id="CHEBI:18248"/>
    </ligandPart>
</feature>
<dbReference type="Gene3D" id="1.10.760.10">
    <property type="entry name" value="Cytochrome c-like domain"/>
    <property type="match status" value="2"/>
</dbReference>
<dbReference type="GO" id="GO:0005506">
    <property type="term" value="F:iron ion binding"/>
    <property type="evidence" value="ECO:0007669"/>
    <property type="project" value="InterPro"/>
</dbReference>
<reference evidence="12 13" key="1">
    <citation type="journal article" date="2014" name="Int. J. Syst. Evol. Microbiol.">
        <title>Solimonas terrae sp. nov., isolated from soil.</title>
        <authorList>
            <person name="Kim S.J."/>
            <person name="Moon J.Y."/>
            <person name="Weon H.Y."/>
            <person name="Ahn J.H."/>
            <person name="Chen W.M."/>
            <person name="Kwon S.W."/>
        </authorList>
    </citation>
    <scope>NUCLEOTIDE SEQUENCE [LARGE SCALE GENOMIC DNA]</scope>
    <source>
        <strain evidence="12 13">KIS83-12</strain>
    </source>
</reference>
<dbReference type="AlphaFoldDB" id="A0A6M2BUZ4"/>
<feature type="signal peptide" evidence="10">
    <location>
        <begin position="1"/>
        <end position="20"/>
    </location>
</feature>
<evidence type="ECO:0000256" key="9">
    <source>
        <dbReference type="PIRSR" id="PIRSR000005-2"/>
    </source>
</evidence>
<dbReference type="PANTHER" id="PTHR33751:SF9">
    <property type="entry name" value="CYTOCHROME C4"/>
    <property type="match status" value="1"/>
</dbReference>
<feature type="binding site" description="axial binding residue" evidence="9">
    <location>
        <position position="190"/>
    </location>
    <ligand>
        <name>heme c</name>
        <dbReference type="ChEBI" id="CHEBI:61717"/>
        <label>2</label>
    </ligand>
    <ligandPart>
        <name>Fe</name>
        <dbReference type="ChEBI" id="CHEBI:18248"/>
    </ligandPart>
</feature>
<dbReference type="GO" id="GO:0020037">
    <property type="term" value="F:heme binding"/>
    <property type="evidence" value="ECO:0007669"/>
    <property type="project" value="InterPro"/>
</dbReference>
<keyword evidence="4 9" id="KW-0479">Metal-binding</keyword>
<dbReference type="GO" id="GO:0009055">
    <property type="term" value="F:electron transfer activity"/>
    <property type="evidence" value="ECO:0007669"/>
    <property type="project" value="InterPro"/>
</dbReference>
<keyword evidence="6" id="KW-0249">Electron transport</keyword>
<dbReference type="PIRSF" id="PIRSF000005">
    <property type="entry name" value="Cytochrome_c4"/>
    <property type="match status" value="1"/>
</dbReference>
<keyword evidence="2" id="KW-0813">Transport</keyword>
<comment type="PTM">
    <text evidence="8">Binds 2 heme c groups covalently per subunit.</text>
</comment>
<evidence type="ECO:0000256" key="8">
    <source>
        <dbReference type="PIRSR" id="PIRSR000005-1"/>
    </source>
</evidence>
<dbReference type="InterPro" id="IPR036909">
    <property type="entry name" value="Cyt_c-like_dom_sf"/>
</dbReference>
<proteinExistence type="predicted"/>
<feature type="binding site" description="covalent" evidence="8">
    <location>
        <position position="143"/>
    </location>
    <ligand>
        <name>heme c</name>
        <dbReference type="ChEBI" id="CHEBI:61717"/>
        <label>2</label>
    </ligand>
</feature>
<feature type="domain" description="Cytochrome c" evidence="11">
    <location>
        <begin position="32"/>
        <end position="110"/>
    </location>
</feature>
<feature type="binding site" description="covalent" evidence="8">
    <location>
        <position position="47"/>
    </location>
    <ligand>
        <name>heme c</name>
        <dbReference type="ChEBI" id="CHEBI:61717"/>
        <label>1</label>
    </ligand>
</feature>
<dbReference type="GO" id="GO:0042597">
    <property type="term" value="C:periplasmic space"/>
    <property type="evidence" value="ECO:0007669"/>
    <property type="project" value="UniProtKB-SubCell"/>
</dbReference>
<accession>A0A6M2BUZ4</accession>
<evidence type="ECO:0000256" key="5">
    <source>
        <dbReference type="ARBA" id="ARBA00022764"/>
    </source>
</evidence>
<dbReference type="InterPro" id="IPR008168">
    <property type="entry name" value="Cyt_C_IC"/>
</dbReference>
<evidence type="ECO:0000256" key="10">
    <source>
        <dbReference type="SAM" id="SignalP"/>
    </source>
</evidence>
<gene>
    <name evidence="12" type="ORF">G7Y85_16660</name>
</gene>
<dbReference type="InterPro" id="IPR050597">
    <property type="entry name" value="Cytochrome_c_Oxidase_Subunit"/>
</dbReference>
<comment type="caution">
    <text evidence="12">The sequence shown here is derived from an EMBL/GenBank/DDBJ whole genome shotgun (WGS) entry which is preliminary data.</text>
</comment>
<feature type="binding site" description="axial binding residue" evidence="9">
    <location>
        <position position="144"/>
    </location>
    <ligand>
        <name>heme c</name>
        <dbReference type="ChEBI" id="CHEBI:61717"/>
        <label>2</label>
    </ligand>
    <ligandPart>
        <name>Fe</name>
        <dbReference type="ChEBI" id="CHEBI:18248"/>
    </ligandPart>
</feature>
<name>A0A6M2BUZ4_9GAMM</name>
<comment type="subcellular location">
    <subcellularLocation>
        <location evidence="1">Periplasm</location>
    </subcellularLocation>
</comment>
<feature type="binding site" description="covalent" evidence="8">
    <location>
        <position position="140"/>
    </location>
    <ligand>
        <name>heme c</name>
        <dbReference type="ChEBI" id="CHEBI:61717"/>
        <label>2</label>
    </ligand>
</feature>
<keyword evidence="10" id="KW-0732">Signal</keyword>
<dbReference type="EMBL" id="JAAMOW010000009">
    <property type="protein sequence ID" value="NGY06406.1"/>
    <property type="molecule type" value="Genomic_DNA"/>
</dbReference>
<feature type="domain" description="Cytochrome c" evidence="11">
    <location>
        <begin position="119"/>
        <end position="213"/>
    </location>
</feature>
<dbReference type="Proteomes" id="UP000472676">
    <property type="component" value="Unassembled WGS sequence"/>
</dbReference>
<dbReference type="PROSITE" id="PS51007">
    <property type="entry name" value="CYTC"/>
    <property type="match status" value="2"/>
</dbReference>
<evidence type="ECO:0000256" key="2">
    <source>
        <dbReference type="ARBA" id="ARBA00022448"/>
    </source>
</evidence>
<sequence>MKRVLLAAVLCVSAPMLAMAAEGTNQDPFTQGSVEAGSAKSAACTACHGPGGNSANPEWPKLAGQSARYISEQLHRFKAGERQNPLMQPQAAALSDEDIANLAAYFAAQPPAPGVGSADAIPVAQKLFRSGDAARGLPACAACHGPTGAGVSPAAFPRIGGQHSVYVANHLKAYREASKGELKDGNYKIMATVAGKLSDEEIAALASYVNGLQ</sequence>
<evidence type="ECO:0000256" key="4">
    <source>
        <dbReference type="ARBA" id="ARBA00022723"/>
    </source>
</evidence>
<feature type="binding site" description="axial binding residue" evidence="9">
    <location>
        <position position="48"/>
    </location>
    <ligand>
        <name>heme c</name>
        <dbReference type="ChEBI" id="CHEBI:61717"/>
        <label>1</label>
    </ligand>
    <ligandPart>
        <name>Fe</name>
        <dbReference type="ChEBI" id="CHEBI:18248"/>
    </ligandPart>
</feature>
<evidence type="ECO:0000259" key="11">
    <source>
        <dbReference type="PROSITE" id="PS51007"/>
    </source>
</evidence>
<dbReference type="InterPro" id="IPR024167">
    <property type="entry name" value="Cytochrome_c4-like"/>
</dbReference>
<dbReference type="RefSeq" id="WP_166259935.1">
    <property type="nucleotide sequence ID" value="NZ_JAAMOW010000009.1"/>
</dbReference>
<protein>
    <submittedName>
        <fullName evidence="12">Cytochrome c4</fullName>
    </submittedName>
</protein>